<feature type="region of interest" description="Disordered" evidence="6">
    <location>
        <begin position="985"/>
        <end position="1008"/>
    </location>
</feature>
<dbReference type="FunFam" id="3.30.160.60:FF:000100">
    <property type="entry name" value="Zinc finger 45-like"/>
    <property type="match status" value="1"/>
</dbReference>
<proteinExistence type="predicted"/>
<feature type="domain" description="C2H2-type" evidence="7">
    <location>
        <begin position="352"/>
        <end position="381"/>
    </location>
</feature>
<dbReference type="Gene3D" id="3.30.160.60">
    <property type="entry name" value="Classic Zinc Finger"/>
    <property type="match status" value="5"/>
</dbReference>
<evidence type="ECO:0000313" key="8">
    <source>
        <dbReference type="EMBL" id="KAI7806158.1"/>
    </source>
</evidence>
<dbReference type="GO" id="GO:0008270">
    <property type="term" value="F:zinc ion binding"/>
    <property type="evidence" value="ECO:0007669"/>
    <property type="project" value="UniProtKB-KW"/>
</dbReference>
<protein>
    <recommendedName>
        <fullName evidence="7">C2H2-type domain-containing protein</fullName>
    </recommendedName>
</protein>
<keyword evidence="4" id="KW-0862">Zinc</keyword>
<feature type="compositionally biased region" description="Polar residues" evidence="6">
    <location>
        <begin position="1079"/>
        <end position="1090"/>
    </location>
</feature>
<feature type="compositionally biased region" description="Polar residues" evidence="6">
    <location>
        <begin position="726"/>
        <end position="735"/>
    </location>
</feature>
<feature type="domain" description="C2H2-type" evidence="7">
    <location>
        <begin position="407"/>
        <end position="435"/>
    </location>
</feature>
<feature type="compositionally biased region" description="Basic and acidic residues" evidence="6">
    <location>
        <begin position="1031"/>
        <end position="1051"/>
    </location>
</feature>
<dbReference type="PROSITE" id="PS50157">
    <property type="entry name" value="ZINC_FINGER_C2H2_2"/>
    <property type="match status" value="6"/>
</dbReference>
<feature type="region of interest" description="Disordered" evidence="6">
    <location>
        <begin position="1641"/>
        <end position="1663"/>
    </location>
</feature>
<dbReference type="PROSITE" id="PS00028">
    <property type="entry name" value="ZINC_FINGER_C2H2_1"/>
    <property type="match status" value="7"/>
</dbReference>
<feature type="region of interest" description="Disordered" evidence="6">
    <location>
        <begin position="83"/>
        <end position="104"/>
    </location>
</feature>
<evidence type="ECO:0000256" key="3">
    <source>
        <dbReference type="ARBA" id="ARBA00022771"/>
    </source>
</evidence>
<dbReference type="PANTHER" id="PTHR47272:SF2">
    <property type="entry name" value="PIGGYBAC TRANSPOSABLE ELEMENT-DERIVED PROTEIN 3-LIKE"/>
    <property type="match status" value="1"/>
</dbReference>
<dbReference type="Pfam" id="PF00096">
    <property type="entry name" value="zf-C2H2"/>
    <property type="match status" value="3"/>
</dbReference>
<feature type="compositionally biased region" description="Basic and acidic residues" evidence="6">
    <location>
        <begin position="1641"/>
        <end position="1655"/>
    </location>
</feature>
<accession>A0A9W8C2X7</accession>
<feature type="compositionally biased region" description="Basic and acidic residues" evidence="6">
    <location>
        <begin position="1373"/>
        <end position="1393"/>
    </location>
</feature>
<dbReference type="EMBL" id="JAFHDT010000008">
    <property type="protein sequence ID" value="KAI7806158.1"/>
    <property type="molecule type" value="Genomic_DNA"/>
</dbReference>
<gene>
    <name evidence="8" type="ORF">IRJ41_001346</name>
</gene>
<feature type="compositionally biased region" description="Basic and acidic residues" evidence="6">
    <location>
        <begin position="176"/>
        <end position="191"/>
    </location>
</feature>
<feature type="domain" description="C2H2-type" evidence="7">
    <location>
        <begin position="268"/>
        <end position="295"/>
    </location>
</feature>
<feature type="region of interest" description="Disordered" evidence="6">
    <location>
        <begin position="2144"/>
        <end position="2164"/>
    </location>
</feature>
<keyword evidence="2" id="KW-0677">Repeat</keyword>
<feature type="compositionally biased region" description="Low complexity" evidence="6">
    <location>
        <begin position="779"/>
        <end position="801"/>
    </location>
</feature>
<dbReference type="Proteomes" id="UP001059041">
    <property type="component" value="Linkage Group LG8"/>
</dbReference>
<feature type="region of interest" description="Disordered" evidence="6">
    <location>
        <begin position="1373"/>
        <end position="1426"/>
    </location>
</feature>
<organism evidence="8 9">
    <name type="scientific">Triplophysa rosa</name>
    <name type="common">Cave loach</name>
    <dbReference type="NCBI Taxonomy" id="992332"/>
    <lineage>
        <taxon>Eukaryota</taxon>
        <taxon>Metazoa</taxon>
        <taxon>Chordata</taxon>
        <taxon>Craniata</taxon>
        <taxon>Vertebrata</taxon>
        <taxon>Euteleostomi</taxon>
        <taxon>Actinopterygii</taxon>
        <taxon>Neopterygii</taxon>
        <taxon>Teleostei</taxon>
        <taxon>Ostariophysi</taxon>
        <taxon>Cypriniformes</taxon>
        <taxon>Nemacheilidae</taxon>
        <taxon>Triplophysa</taxon>
    </lineage>
</organism>
<dbReference type="SMART" id="SM00355">
    <property type="entry name" value="ZnF_C2H2"/>
    <property type="match status" value="7"/>
</dbReference>
<feature type="compositionally biased region" description="Basic and acidic residues" evidence="6">
    <location>
        <begin position="806"/>
        <end position="833"/>
    </location>
</feature>
<evidence type="ECO:0000256" key="5">
    <source>
        <dbReference type="PROSITE-ProRule" id="PRU00042"/>
    </source>
</evidence>
<feature type="compositionally biased region" description="Polar residues" evidence="6">
    <location>
        <begin position="834"/>
        <end position="854"/>
    </location>
</feature>
<evidence type="ECO:0000313" key="9">
    <source>
        <dbReference type="Proteomes" id="UP001059041"/>
    </source>
</evidence>
<feature type="domain" description="C2H2-type" evidence="7">
    <location>
        <begin position="296"/>
        <end position="323"/>
    </location>
</feature>
<feature type="compositionally biased region" description="Basic residues" evidence="6">
    <location>
        <begin position="769"/>
        <end position="778"/>
    </location>
</feature>
<feature type="region of interest" description="Disordered" evidence="6">
    <location>
        <begin position="1443"/>
        <end position="1471"/>
    </location>
</feature>
<reference evidence="8" key="1">
    <citation type="submission" date="2021-02" db="EMBL/GenBank/DDBJ databases">
        <title>Comparative genomics reveals that relaxation of natural selection precedes convergent phenotypic evolution of cavefish.</title>
        <authorList>
            <person name="Peng Z."/>
        </authorList>
    </citation>
    <scope>NUCLEOTIDE SEQUENCE</scope>
    <source>
        <tissue evidence="8">Muscle</tissue>
    </source>
</reference>
<feature type="region of interest" description="Disordered" evidence="6">
    <location>
        <begin position="1214"/>
        <end position="1240"/>
    </location>
</feature>
<feature type="region of interest" description="Disordered" evidence="6">
    <location>
        <begin position="1031"/>
        <end position="1100"/>
    </location>
</feature>
<sequence>MELADYSVTDPLPAEANPGYGSLSLSEHLSASESPADPIVHVIDGTSQNSGLELKLDLYVPAHPLIEPISPAEEQCAFPMATQGTSTQPEATEEETNETGDITGFPFETRSNQAEPNSETLTVAACEPAPDTTSSSDGATLQVPVFVDPTDCNVAPCVPAKEFVKGTQEITSDPALSKETRCETDSIKDSNTDVSRGCTEDTVRKNIPPKKDKYAPLKIHPMPLSSSQISLHCLECHIIFKDHKSKQRHIKISHPAEYAQNMLTDALFACYVCDRHFACSVDLRAHQSTHTEKERFRCPLCNEAFTRSTDLTSHKKIHISKQGYSCLECGKPCKTLTLLKYHQRVHTGEKPYICLQKNCGKRFTMPKSLLKHLDRHKEDDAEGTADQKKALTTTKIKRNKGTNEWKFKCSQCDAVFKTSKTQLLHMKNKHSQDKVMESQSSIASVAQPKQPGFIITQTTAGQPQSAEAVVPIPQQIDVLDAEQIKRLIEKFENVKKVNQLVILPFQTQGTGLFHPQGLMQPLHLDFTESTVQPSECKKMVTDLSKEQNEHQISTAMEDMQQKETVGLSQEEKTNTLSDNPDSRLETQMAPAVLTEEQTQMDVIHLELIPVEPETSIWLDQTPLQNDSVSEQAQTADLEQLLGTQDNATLETTTETTSVPLTETETPLNVEEENASLTNEITVSEKAITKADTLCSEQIQDSKDLESDSKVLCGQSDTVKISEPQEPKQNQAQKDQVVSEKELSSVEQSHTKQRPLYNLPNDTSTALQPKLRKKKKPSKQKVLTKPNKSKQNQSQQKSEQNKAVILSKHDMHFKQKLQQDKKEKGIEGKSEVKSKCQTNSVENNVSAVPQATQTKPQKRKMKSQNNLIKKAKTVQEPQQDETLAPVQKKKQSKTSQEDGPKKSKVRKTQTNEFPVKVKKPKTNDFQVKVKKTQTNDFQIKVKKTQKNDFQIKVKKTQKNDFQIKVKKTQKNDFQIKVKKTTTTDFQKNVHKIPKHKAAKRKRTPDAADQAQIEQQALLLLKGHKQPQLKVHKLDATELEKSPPNKYDAKEPSSKSLNVTQPKKTKSTGNKMLCSEPLSPVDSSFTSASSTGKPKILRKRKAPTKIDQEIALSPPYSRLTLGCQDCGKTFSEVSALQEHMASFHSAENMAQQDEAVDMTKECDMRHSEKQIQHNVFEIQVATDWEMGEILGDREEQRLSFPVLSPSPSLMLPSGCVEGKEQEDKEVEGTVSGPEHPPENNPEEFPVVVENIVHQEEVTESTEVSDNLLDKEASRAGGIMTETSGSELKDAAEEEIKEELSLEVNLVMVGDQTEENHSPQINNLSSASQEHETEELSNSHPCSQPEQTAKDAEVVMTENVVHSVIEPEIKQEEEEVLVHRVDEQKRATGRSSETRGKKGVGRGQGKRLVGKRSSRLNKSKKDMDAKKDSQDCQVVYQLCVLRDTPEGQDKETDKNGGNTTETCVLSSSEESPEDQVVFELDSVTTSVTEVINSQDGSFIEQSTELARDDRSPGIILEKFLTACERNVEPPNSQSQWKQANSASTAADVKLEERSSNQAVLGQASSERGFMRGVQMFLVKAEEHLSVNDPVIFQAHQPTDIHHASCQDKTIGKNRDGISSDSHVVPLQSYSKQCIFYPVKEEDKEHLVEPPHTDQKCLDSEGMEGVSSGLEECGEMGSVQMEMPHLYTSSEDGDVSGEQQSTQGFLEFLSQNSDAGDSDIVHSEPEAETILMSCYHGIQNSATVHPNEVERCGPSGRRNVCLSQTVHTEAGRRLNWKPINYFSQYFSWNTWTEIAVCTREMSELPNPVTEKEVAQYVGIHIAMGTLKFPSTKLYWEDLTRVPLISDAMSALRFCELTRTLRLARADGPFAETNSDNQTEETSILFSQSHSNEEAHSCGNVSGSKTDPLWKVTMLIRRVQDCCQALKRNGSFGVDQYPLPFQRHPTHSLLHTVVVSGEGLIVDFNLSIDDSNRETVVEKMVSRGKDGNEGMVFLCKPELSTPSMLEHLLKAGVQSAGKVGGARGQIGDEFVSSDGKLKLFRCHHGFILSAVSKEKPRSTSLVSGFERVIKAANLNRDLRSLYRIPSTSSAVNAWPQSVLWDLIDLVLVNSWIQYKQDYSHITDLLSFMAFRLEVAKALILSSGVDAQDSSPPCHPAPKRQCPNTNSRPSPVLETPLPDAVTRYDGFGHWPEQLADSEEAKCRFGGCERTSRVRCLKCCVFLCISKNHNCFLKFHSQGAS</sequence>
<dbReference type="InterPro" id="IPR013087">
    <property type="entry name" value="Znf_C2H2_type"/>
</dbReference>
<evidence type="ECO:0000256" key="4">
    <source>
        <dbReference type="ARBA" id="ARBA00022833"/>
    </source>
</evidence>
<feature type="compositionally biased region" description="Basic residues" evidence="6">
    <location>
        <begin position="1394"/>
        <end position="1415"/>
    </location>
</feature>
<evidence type="ECO:0000256" key="6">
    <source>
        <dbReference type="SAM" id="MobiDB-lite"/>
    </source>
</evidence>
<feature type="compositionally biased region" description="Polar residues" evidence="6">
    <location>
        <begin position="1315"/>
        <end position="1325"/>
    </location>
</feature>
<feature type="compositionally biased region" description="Polar residues" evidence="6">
    <location>
        <begin position="1052"/>
        <end position="1068"/>
    </location>
</feature>
<feature type="compositionally biased region" description="Basic and acidic residues" evidence="6">
    <location>
        <begin position="1416"/>
        <end position="1426"/>
    </location>
</feature>
<feature type="domain" description="C2H2-type" evidence="7">
    <location>
        <begin position="324"/>
        <end position="351"/>
    </location>
</feature>
<feature type="domain" description="C2H2-type" evidence="7">
    <location>
        <begin position="1119"/>
        <end position="1147"/>
    </location>
</feature>
<feature type="compositionally biased region" description="Polar residues" evidence="6">
    <location>
        <begin position="1452"/>
        <end position="1466"/>
    </location>
</feature>
<evidence type="ECO:0000256" key="1">
    <source>
        <dbReference type="ARBA" id="ARBA00022723"/>
    </source>
</evidence>
<dbReference type="PANTHER" id="PTHR47272">
    <property type="entry name" value="DDE_TNP_1_7 DOMAIN-CONTAINING PROTEIN"/>
    <property type="match status" value="1"/>
</dbReference>
<evidence type="ECO:0000259" key="7">
    <source>
        <dbReference type="PROSITE" id="PS50157"/>
    </source>
</evidence>
<dbReference type="InterPro" id="IPR029526">
    <property type="entry name" value="PGBD"/>
</dbReference>
<dbReference type="OrthoDB" id="123207at2759"/>
<keyword evidence="9" id="KW-1185">Reference proteome</keyword>
<comment type="caution">
    <text evidence="8">The sequence shown here is derived from an EMBL/GenBank/DDBJ whole genome shotgun (WGS) entry which is preliminary data.</text>
</comment>
<keyword evidence="1" id="KW-0479">Metal-binding</keyword>
<dbReference type="InterPro" id="IPR036236">
    <property type="entry name" value="Znf_C2H2_sf"/>
</dbReference>
<feature type="compositionally biased region" description="Basic residues" evidence="6">
    <location>
        <begin position="987"/>
        <end position="1001"/>
    </location>
</feature>
<feature type="region of interest" description="Disordered" evidence="6">
    <location>
        <begin position="1"/>
        <end position="29"/>
    </location>
</feature>
<feature type="compositionally biased region" description="Polar residues" evidence="6">
    <location>
        <begin position="1333"/>
        <end position="1344"/>
    </location>
</feature>
<feature type="region of interest" description="Disordered" evidence="6">
    <location>
        <begin position="175"/>
        <end position="200"/>
    </location>
</feature>
<feature type="region of interest" description="Disordered" evidence="6">
    <location>
        <begin position="718"/>
        <end position="918"/>
    </location>
</feature>
<evidence type="ECO:0000256" key="2">
    <source>
        <dbReference type="ARBA" id="ARBA00022737"/>
    </source>
</evidence>
<dbReference type="SUPFAM" id="SSF57667">
    <property type="entry name" value="beta-beta-alpha zinc fingers"/>
    <property type="match status" value="2"/>
</dbReference>
<keyword evidence="3 5" id="KW-0863">Zinc-finger</keyword>
<dbReference type="Pfam" id="PF13843">
    <property type="entry name" value="DDE_Tnp_1_7"/>
    <property type="match status" value="1"/>
</dbReference>
<feature type="region of interest" description="Disordered" evidence="6">
    <location>
        <begin position="1311"/>
        <end position="1347"/>
    </location>
</feature>
<name>A0A9W8C2X7_TRIRA</name>